<feature type="transmembrane region" description="Helical" evidence="9">
    <location>
        <begin position="181"/>
        <end position="202"/>
    </location>
</feature>
<dbReference type="AlphaFoldDB" id="S7UGY1"/>
<dbReference type="InterPro" id="IPR003594">
    <property type="entry name" value="HATPase_dom"/>
</dbReference>
<dbReference type="NCBIfam" id="TIGR00229">
    <property type="entry name" value="sensory_box"/>
    <property type="match status" value="1"/>
</dbReference>
<feature type="domain" description="PAS" evidence="11">
    <location>
        <begin position="215"/>
        <end position="285"/>
    </location>
</feature>
<dbReference type="InterPro" id="IPR000700">
    <property type="entry name" value="PAS-assoc_C"/>
</dbReference>
<evidence type="ECO:0000256" key="1">
    <source>
        <dbReference type="ARBA" id="ARBA00000085"/>
    </source>
</evidence>
<dbReference type="Gene3D" id="3.30.450.20">
    <property type="entry name" value="PAS domain"/>
    <property type="match status" value="1"/>
</dbReference>
<keyword evidence="4" id="KW-0808">Transferase</keyword>
<keyword evidence="9" id="KW-0812">Transmembrane</keyword>
<evidence type="ECO:0000256" key="9">
    <source>
        <dbReference type="SAM" id="Phobius"/>
    </source>
</evidence>
<reference evidence="13 14" key="1">
    <citation type="journal article" date="2013" name="Genome Announc.">
        <title>Draft genome sequences for three mercury-methylating, sulfate-reducing bacteria.</title>
        <authorList>
            <person name="Brown S.D."/>
            <person name="Hurt R.A.Jr."/>
            <person name="Gilmour C.C."/>
            <person name="Elias D.A."/>
        </authorList>
    </citation>
    <scope>NUCLEOTIDE SEQUENCE [LARGE SCALE GENOMIC DNA]</scope>
    <source>
        <strain evidence="13 14">DSM 16529</strain>
    </source>
</reference>
<dbReference type="Pfam" id="PF02518">
    <property type="entry name" value="HATPase_c"/>
    <property type="match status" value="1"/>
</dbReference>
<feature type="domain" description="Histidine kinase" evidence="10">
    <location>
        <begin position="350"/>
        <end position="540"/>
    </location>
</feature>
<dbReference type="InterPro" id="IPR013767">
    <property type="entry name" value="PAS_fold"/>
</dbReference>
<keyword evidence="9" id="KW-1133">Transmembrane helix</keyword>
<name>S7UGY1_9BACT</name>
<dbReference type="Pfam" id="PF07568">
    <property type="entry name" value="HisKA_2"/>
    <property type="match status" value="1"/>
</dbReference>
<dbReference type="PROSITE" id="PS50112">
    <property type="entry name" value="PAS"/>
    <property type="match status" value="1"/>
</dbReference>
<evidence type="ECO:0000259" key="12">
    <source>
        <dbReference type="PROSITE" id="PS50113"/>
    </source>
</evidence>
<dbReference type="EMBL" id="ATHI01000028">
    <property type="protein sequence ID" value="EPR31503.1"/>
    <property type="molecule type" value="Genomic_DNA"/>
</dbReference>
<gene>
    <name evidence="13" type="ORF">dsat_0827</name>
</gene>
<accession>S7UGY1</accession>
<keyword evidence="9" id="KW-0472">Membrane</keyword>
<dbReference type="InterPro" id="IPR005467">
    <property type="entry name" value="His_kinase_dom"/>
</dbReference>
<evidence type="ECO:0000313" key="14">
    <source>
        <dbReference type="Proteomes" id="UP000014975"/>
    </source>
</evidence>
<dbReference type="InterPro" id="IPR001610">
    <property type="entry name" value="PAC"/>
</dbReference>
<dbReference type="SMART" id="SM00086">
    <property type="entry name" value="PAC"/>
    <property type="match status" value="1"/>
</dbReference>
<evidence type="ECO:0000256" key="4">
    <source>
        <dbReference type="ARBA" id="ARBA00022679"/>
    </source>
</evidence>
<dbReference type="OrthoDB" id="5342108at2"/>
<evidence type="ECO:0000313" key="13">
    <source>
        <dbReference type="EMBL" id="EPR31503.1"/>
    </source>
</evidence>
<evidence type="ECO:0000256" key="6">
    <source>
        <dbReference type="ARBA" id="ARBA00022777"/>
    </source>
</evidence>
<dbReference type="InterPro" id="IPR036890">
    <property type="entry name" value="HATPase_C_sf"/>
</dbReference>
<dbReference type="InterPro" id="IPR011495">
    <property type="entry name" value="Sig_transdc_His_kin_sub2_dim/P"/>
</dbReference>
<evidence type="ECO:0000256" key="5">
    <source>
        <dbReference type="ARBA" id="ARBA00022741"/>
    </source>
</evidence>
<organism evidence="13 14">
    <name type="scientific">Alkalidesulfovibrio alkalitolerans DSM 16529</name>
    <dbReference type="NCBI Taxonomy" id="1121439"/>
    <lineage>
        <taxon>Bacteria</taxon>
        <taxon>Pseudomonadati</taxon>
        <taxon>Thermodesulfobacteriota</taxon>
        <taxon>Desulfovibrionia</taxon>
        <taxon>Desulfovibrionales</taxon>
        <taxon>Desulfovibrionaceae</taxon>
        <taxon>Alkalidesulfovibrio</taxon>
    </lineage>
</organism>
<sequence>MKRIAKFFTSIGASTCIVVLAAIGSSGIIWWVNESWSTDNRTYLGVLDNLRLARSELLNGYLLTEKHLSGERELADSGRCAYFEQATWRIDDALAALEPLRTKSGFRNGYRIVSEYLTAYKETILKTSGHVCGPSRQTNESLALLELRRGMGEAETRHARVSTEIHSRFRALAKRHDTSSIVLIACWGGVLLLVAAGSFLAARKRRQTEKALTESEQRFRLLVESTQDAIFFQQHGRFVYLNPAGVALFGANSPEELIGTSVLERFHPDDHAAVAERIRTINERKMAVPLREEQILRLDGSFVTVEVAAVPVTHGGVAGALVQARDITERKKSETRLLASLHEKDVLIKEVHHRVKNNLQIIISLMNLQYSETDSPQETERFKRLEGRVRSMALIHEQLYRSEDFALIDMADYTAKLLSQISQAMGSGIALRLETDLESVHLGIDKAVPCGLLVNELATNAFKHAFAGRDSGVLRVSLNKEGQHVRLRVHDDGPGFQGAFPVASAGTLGMLLAGELTRQLDGELVRCAEEGACVEVIFPF</sequence>
<keyword evidence="8" id="KW-0843">Virulence</keyword>
<dbReference type="SUPFAM" id="SSF55785">
    <property type="entry name" value="PYP-like sensor domain (PAS domain)"/>
    <property type="match status" value="1"/>
</dbReference>
<dbReference type="PANTHER" id="PTHR41523:SF8">
    <property type="entry name" value="ETHYLENE RESPONSE SENSOR PROTEIN"/>
    <property type="match status" value="1"/>
</dbReference>
<dbReference type="STRING" id="1121439.dsat_0827"/>
<dbReference type="CDD" id="cd00130">
    <property type="entry name" value="PAS"/>
    <property type="match status" value="1"/>
</dbReference>
<evidence type="ECO:0000259" key="11">
    <source>
        <dbReference type="PROSITE" id="PS50112"/>
    </source>
</evidence>
<dbReference type="PROSITE" id="PS50109">
    <property type="entry name" value="HIS_KIN"/>
    <property type="match status" value="1"/>
</dbReference>
<keyword evidence="14" id="KW-1185">Reference proteome</keyword>
<evidence type="ECO:0000256" key="8">
    <source>
        <dbReference type="ARBA" id="ARBA00023026"/>
    </source>
</evidence>
<dbReference type="EC" id="2.7.13.3" evidence="2"/>
<keyword evidence="6 13" id="KW-0418">Kinase</keyword>
<feature type="domain" description="PAC" evidence="12">
    <location>
        <begin position="289"/>
        <end position="339"/>
    </location>
</feature>
<dbReference type="GO" id="GO:0004673">
    <property type="term" value="F:protein histidine kinase activity"/>
    <property type="evidence" value="ECO:0007669"/>
    <property type="project" value="UniProtKB-EC"/>
</dbReference>
<dbReference type="eggNOG" id="COG3920">
    <property type="taxonomic scope" value="Bacteria"/>
</dbReference>
<dbReference type="SMART" id="SM00091">
    <property type="entry name" value="PAS"/>
    <property type="match status" value="1"/>
</dbReference>
<comment type="catalytic activity">
    <reaction evidence="1">
        <text>ATP + protein L-histidine = ADP + protein N-phospho-L-histidine.</text>
        <dbReference type="EC" id="2.7.13.3"/>
    </reaction>
</comment>
<dbReference type="GO" id="GO:0006355">
    <property type="term" value="P:regulation of DNA-templated transcription"/>
    <property type="evidence" value="ECO:0007669"/>
    <property type="project" value="InterPro"/>
</dbReference>
<dbReference type="InterPro" id="IPR000014">
    <property type="entry name" value="PAS"/>
</dbReference>
<dbReference type="RefSeq" id="WP_020887524.1">
    <property type="nucleotide sequence ID" value="NZ_ATHI01000028.1"/>
</dbReference>
<keyword evidence="7" id="KW-0067">ATP-binding</keyword>
<dbReference type="Pfam" id="PF00989">
    <property type="entry name" value="PAS"/>
    <property type="match status" value="1"/>
</dbReference>
<evidence type="ECO:0000259" key="10">
    <source>
        <dbReference type="PROSITE" id="PS50109"/>
    </source>
</evidence>
<comment type="caution">
    <text evidence="13">The sequence shown here is derived from an EMBL/GenBank/DDBJ whole genome shotgun (WGS) entry which is preliminary data.</text>
</comment>
<dbReference type="Gene3D" id="3.30.565.10">
    <property type="entry name" value="Histidine kinase-like ATPase, C-terminal domain"/>
    <property type="match status" value="1"/>
</dbReference>
<evidence type="ECO:0000256" key="2">
    <source>
        <dbReference type="ARBA" id="ARBA00012438"/>
    </source>
</evidence>
<dbReference type="SUPFAM" id="SSF55874">
    <property type="entry name" value="ATPase domain of HSP90 chaperone/DNA topoisomerase II/histidine kinase"/>
    <property type="match status" value="1"/>
</dbReference>
<dbReference type="Proteomes" id="UP000014975">
    <property type="component" value="Unassembled WGS sequence"/>
</dbReference>
<evidence type="ECO:0000256" key="7">
    <source>
        <dbReference type="ARBA" id="ARBA00022840"/>
    </source>
</evidence>
<keyword evidence="3" id="KW-0597">Phosphoprotein</keyword>
<proteinExistence type="predicted"/>
<dbReference type="PROSITE" id="PS50113">
    <property type="entry name" value="PAC"/>
    <property type="match status" value="1"/>
</dbReference>
<dbReference type="GO" id="GO:0005524">
    <property type="term" value="F:ATP binding"/>
    <property type="evidence" value="ECO:0007669"/>
    <property type="project" value="UniProtKB-KW"/>
</dbReference>
<protein>
    <recommendedName>
        <fullName evidence="2">histidine kinase</fullName>
        <ecNumber evidence="2">2.7.13.3</ecNumber>
    </recommendedName>
</protein>
<dbReference type="PANTHER" id="PTHR41523">
    <property type="entry name" value="TWO-COMPONENT SYSTEM SENSOR PROTEIN"/>
    <property type="match status" value="1"/>
</dbReference>
<dbReference type="InterPro" id="IPR035965">
    <property type="entry name" value="PAS-like_dom_sf"/>
</dbReference>
<dbReference type="PATRIC" id="fig|1121439.3.peg.2196"/>
<evidence type="ECO:0000256" key="3">
    <source>
        <dbReference type="ARBA" id="ARBA00022553"/>
    </source>
</evidence>
<keyword evidence="5" id="KW-0547">Nucleotide-binding</keyword>
<feature type="transmembrane region" description="Helical" evidence="9">
    <location>
        <begin position="7"/>
        <end position="32"/>
    </location>
</feature>